<evidence type="ECO:0000313" key="6">
    <source>
        <dbReference type="EMBL" id="SFQ43736.1"/>
    </source>
</evidence>
<dbReference type="GO" id="GO:0032259">
    <property type="term" value="P:methylation"/>
    <property type="evidence" value="ECO:0007669"/>
    <property type="project" value="UniProtKB-KW"/>
</dbReference>
<protein>
    <submittedName>
        <fullName evidence="6">Protein-S-isoprenylcysteine O-methyltransferase Ste14</fullName>
    </submittedName>
</protein>
<evidence type="ECO:0000256" key="5">
    <source>
        <dbReference type="SAM" id="Phobius"/>
    </source>
</evidence>
<keyword evidence="4 5" id="KW-0472">Membrane</keyword>
<evidence type="ECO:0000256" key="4">
    <source>
        <dbReference type="ARBA" id="ARBA00023136"/>
    </source>
</evidence>
<dbReference type="GO" id="GO:0008168">
    <property type="term" value="F:methyltransferase activity"/>
    <property type="evidence" value="ECO:0007669"/>
    <property type="project" value="UniProtKB-KW"/>
</dbReference>
<accession>A0A1I5YHU9</accession>
<dbReference type="InterPro" id="IPR052527">
    <property type="entry name" value="Metal_cation-efflux_comp"/>
</dbReference>
<dbReference type="PANTHER" id="PTHR43847:SF1">
    <property type="entry name" value="BLL3993 PROTEIN"/>
    <property type="match status" value="1"/>
</dbReference>
<gene>
    <name evidence="6" type="ORF">SAMN05444277_11260</name>
</gene>
<dbReference type="GO" id="GO:0012505">
    <property type="term" value="C:endomembrane system"/>
    <property type="evidence" value="ECO:0007669"/>
    <property type="project" value="UniProtKB-SubCell"/>
</dbReference>
<keyword evidence="6" id="KW-0489">Methyltransferase</keyword>
<feature type="transmembrane region" description="Helical" evidence="5">
    <location>
        <begin position="99"/>
        <end position="129"/>
    </location>
</feature>
<keyword evidence="7" id="KW-1185">Reference proteome</keyword>
<evidence type="ECO:0000256" key="1">
    <source>
        <dbReference type="ARBA" id="ARBA00004127"/>
    </source>
</evidence>
<reference evidence="6 7" key="1">
    <citation type="submission" date="2016-10" db="EMBL/GenBank/DDBJ databases">
        <authorList>
            <person name="de Groot N.N."/>
        </authorList>
    </citation>
    <scope>NUCLEOTIDE SEQUENCE [LARGE SCALE GENOMIC DNA]</scope>
    <source>
        <strain evidence="6 7">DSM 28286</strain>
    </source>
</reference>
<evidence type="ECO:0000256" key="3">
    <source>
        <dbReference type="ARBA" id="ARBA00022989"/>
    </source>
</evidence>
<dbReference type="AlphaFoldDB" id="A0A1I5YHU9"/>
<sequence length="160" mass="18659">MNTQIHKSKGPCVYIPPPLFYVLIFIAAIFIQKRLPISDTLFHTTIIKILGTIILIVAVFFLVKSLRQFFLTKNTVILIKPASSLQTTGIYAITRNPMYLGLAILYLGITCFIGNWWNVILFPLLLIIVQEYIIKREEKYLEIEFGQEYEAYKNKVRRWL</sequence>
<organism evidence="6 7">
    <name type="scientific">Parafilimonas terrae</name>
    <dbReference type="NCBI Taxonomy" id="1465490"/>
    <lineage>
        <taxon>Bacteria</taxon>
        <taxon>Pseudomonadati</taxon>
        <taxon>Bacteroidota</taxon>
        <taxon>Chitinophagia</taxon>
        <taxon>Chitinophagales</taxon>
        <taxon>Chitinophagaceae</taxon>
        <taxon>Parafilimonas</taxon>
    </lineage>
</organism>
<dbReference type="RefSeq" id="WP_177191946.1">
    <property type="nucleotide sequence ID" value="NZ_FOXQ01000012.1"/>
</dbReference>
<dbReference type="PANTHER" id="PTHR43847">
    <property type="entry name" value="BLL3993 PROTEIN"/>
    <property type="match status" value="1"/>
</dbReference>
<keyword evidence="6" id="KW-0808">Transferase</keyword>
<dbReference type="Pfam" id="PF04191">
    <property type="entry name" value="PEMT"/>
    <property type="match status" value="1"/>
</dbReference>
<dbReference type="InterPro" id="IPR007318">
    <property type="entry name" value="Phopholipid_MeTrfase"/>
</dbReference>
<feature type="transmembrane region" description="Helical" evidence="5">
    <location>
        <begin position="43"/>
        <end position="63"/>
    </location>
</feature>
<comment type="subcellular location">
    <subcellularLocation>
        <location evidence="1">Endomembrane system</location>
        <topology evidence="1">Multi-pass membrane protein</topology>
    </subcellularLocation>
</comment>
<dbReference type="EMBL" id="FOXQ01000012">
    <property type="protein sequence ID" value="SFQ43736.1"/>
    <property type="molecule type" value="Genomic_DNA"/>
</dbReference>
<dbReference type="STRING" id="1465490.SAMN05444277_11260"/>
<evidence type="ECO:0000313" key="7">
    <source>
        <dbReference type="Proteomes" id="UP000199031"/>
    </source>
</evidence>
<feature type="transmembrane region" description="Helical" evidence="5">
    <location>
        <begin position="12"/>
        <end position="31"/>
    </location>
</feature>
<evidence type="ECO:0000256" key="2">
    <source>
        <dbReference type="ARBA" id="ARBA00022692"/>
    </source>
</evidence>
<name>A0A1I5YHU9_9BACT</name>
<keyword evidence="3 5" id="KW-1133">Transmembrane helix</keyword>
<dbReference type="Gene3D" id="1.20.120.1630">
    <property type="match status" value="1"/>
</dbReference>
<keyword evidence="2 5" id="KW-0812">Transmembrane</keyword>
<proteinExistence type="predicted"/>
<dbReference type="Proteomes" id="UP000199031">
    <property type="component" value="Unassembled WGS sequence"/>
</dbReference>